<feature type="domain" description="DUF6589" evidence="2">
    <location>
        <begin position="2"/>
        <end position="129"/>
    </location>
</feature>
<comment type="caution">
    <text evidence="3">The sequence shown here is derived from an EMBL/GenBank/DDBJ whole genome shotgun (WGS) entry which is preliminary data.</text>
</comment>
<reference evidence="3" key="2">
    <citation type="journal article" date="2020" name="Nat. Commun.">
        <title>Large-scale genome sequencing of mycorrhizal fungi provides insights into the early evolution of symbiotic traits.</title>
        <authorList>
            <person name="Miyauchi S."/>
            <person name="Kiss E."/>
            <person name="Kuo A."/>
            <person name="Drula E."/>
            <person name="Kohler A."/>
            <person name="Sanchez-Garcia M."/>
            <person name="Morin E."/>
            <person name="Andreopoulos B."/>
            <person name="Barry K.W."/>
            <person name="Bonito G."/>
            <person name="Buee M."/>
            <person name="Carver A."/>
            <person name="Chen C."/>
            <person name="Cichocki N."/>
            <person name="Clum A."/>
            <person name="Culley D."/>
            <person name="Crous P.W."/>
            <person name="Fauchery L."/>
            <person name="Girlanda M."/>
            <person name="Hayes R.D."/>
            <person name="Keri Z."/>
            <person name="LaButti K."/>
            <person name="Lipzen A."/>
            <person name="Lombard V."/>
            <person name="Magnuson J."/>
            <person name="Maillard F."/>
            <person name="Murat C."/>
            <person name="Nolan M."/>
            <person name="Ohm R.A."/>
            <person name="Pangilinan J."/>
            <person name="Pereira M.F."/>
            <person name="Perotto S."/>
            <person name="Peter M."/>
            <person name="Pfister S."/>
            <person name="Riley R."/>
            <person name="Sitrit Y."/>
            <person name="Stielow J.B."/>
            <person name="Szollosi G."/>
            <person name="Zifcakova L."/>
            <person name="Stursova M."/>
            <person name="Spatafora J.W."/>
            <person name="Tedersoo L."/>
            <person name="Vaario L.M."/>
            <person name="Yamada A."/>
            <person name="Yan M."/>
            <person name="Wang P."/>
            <person name="Xu J."/>
            <person name="Bruns T."/>
            <person name="Baldrian P."/>
            <person name="Vilgalys R."/>
            <person name="Dunand C."/>
            <person name="Henrissat B."/>
            <person name="Grigoriev I.V."/>
            <person name="Hibbett D."/>
            <person name="Nagy L.G."/>
            <person name="Martin F.M."/>
        </authorList>
    </citation>
    <scope>NUCLEOTIDE SEQUENCE</scope>
    <source>
        <strain evidence="3">BED1</strain>
    </source>
</reference>
<dbReference type="Pfam" id="PF20231">
    <property type="entry name" value="DUF6589"/>
    <property type="match status" value="1"/>
</dbReference>
<feature type="transmembrane region" description="Helical" evidence="1">
    <location>
        <begin position="12"/>
        <end position="31"/>
    </location>
</feature>
<keyword evidence="1" id="KW-0472">Membrane</keyword>
<keyword evidence="4" id="KW-1185">Reference proteome</keyword>
<proteinExistence type="predicted"/>
<sequence>IHDIDPFTCLQFLQLGFGLFHLCMNLLWALLHVHQDAINQIGSLSFFFALVDRTRLSGNHPNYHTLLAMLLQILKGIIVMSAWKVKCGHPSLLAFAELNSTPSDLLSIADKILKSHTRPSYEKSKTKEKPLDPSIS</sequence>
<evidence type="ECO:0000313" key="4">
    <source>
        <dbReference type="Proteomes" id="UP001194468"/>
    </source>
</evidence>
<evidence type="ECO:0000259" key="2">
    <source>
        <dbReference type="Pfam" id="PF20231"/>
    </source>
</evidence>
<protein>
    <recommendedName>
        <fullName evidence="2">DUF6589 domain-containing protein</fullName>
    </recommendedName>
</protein>
<gene>
    <name evidence="3" type="ORF">L210DRAFT_3414872</name>
</gene>
<evidence type="ECO:0000313" key="3">
    <source>
        <dbReference type="EMBL" id="KAF8432017.1"/>
    </source>
</evidence>
<name>A0AAD4G9X9_BOLED</name>
<keyword evidence="1" id="KW-0812">Transmembrane</keyword>
<dbReference type="InterPro" id="IPR046496">
    <property type="entry name" value="DUF6589"/>
</dbReference>
<dbReference type="Proteomes" id="UP001194468">
    <property type="component" value="Unassembled WGS sequence"/>
</dbReference>
<accession>A0AAD4G9X9</accession>
<feature type="non-terminal residue" evidence="3">
    <location>
        <position position="1"/>
    </location>
</feature>
<dbReference type="EMBL" id="WHUW01000044">
    <property type="protein sequence ID" value="KAF8432017.1"/>
    <property type="molecule type" value="Genomic_DNA"/>
</dbReference>
<keyword evidence="1" id="KW-1133">Transmembrane helix</keyword>
<reference evidence="3" key="1">
    <citation type="submission" date="2019-10" db="EMBL/GenBank/DDBJ databases">
        <authorList>
            <consortium name="DOE Joint Genome Institute"/>
            <person name="Kuo A."/>
            <person name="Miyauchi S."/>
            <person name="Kiss E."/>
            <person name="Drula E."/>
            <person name="Kohler A."/>
            <person name="Sanchez-Garcia M."/>
            <person name="Andreopoulos B."/>
            <person name="Barry K.W."/>
            <person name="Bonito G."/>
            <person name="Buee M."/>
            <person name="Carver A."/>
            <person name="Chen C."/>
            <person name="Cichocki N."/>
            <person name="Clum A."/>
            <person name="Culley D."/>
            <person name="Crous P.W."/>
            <person name="Fauchery L."/>
            <person name="Girlanda M."/>
            <person name="Hayes R."/>
            <person name="Keri Z."/>
            <person name="LaButti K."/>
            <person name="Lipzen A."/>
            <person name="Lombard V."/>
            <person name="Magnuson J."/>
            <person name="Maillard F."/>
            <person name="Morin E."/>
            <person name="Murat C."/>
            <person name="Nolan M."/>
            <person name="Ohm R."/>
            <person name="Pangilinan J."/>
            <person name="Pereira M."/>
            <person name="Perotto S."/>
            <person name="Peter M."/>
            <person name="Riley R."/>
            <person name="Sitrit Y."/>
            <person name="Stielow B."/>
            <person name="Szollosi G."/>
            <person name="Zifcakova L."/>
            <person name="Stursova M."/>
            <person name="Spatafora J.W."/>
            <person name="Tedersoo L."/>
            <person name="Vaario L.-M."/>
            <person name="Yamada A."/>
            <person name="Yan M."/>
            <person name="Wang P."/>
            <person name="Xu J."/>
            <person name="Bruns T."/>
            <person name="Baldrian P."/>
            <person name="Vilgalys R."/>
            <person name="Henrissat B."/>
            <person name="Grigoriev I.V."/>
            <person name="Hibbett D."/>
            <person name="Nagy L.G."/>
            <person name="Martin F.M."/>
        </authorList>
    </citation>
    <scope>NUCLEOTIDE SEQUENCE</scope>
    <source>
        <strain evidence="3">BED1</strain>
    </source>
</reference>
<evidence type="ECO:0000256" key="1">
    <source>
        <dbReference type="SAM" id="Phobius"/>
    </source>
</evidence>
<organism evidence="3 4">
    <name type="scientific">Boletus edulis BED1</name>
    <dbReference type="NCBI Taxonomy" id="1328754"/>
    <lineage>
        <taxon>Eukaryota</taxon>
        <taxon>Fungi</taxon>
        <taxon>Dikarya</taxon>
        <taxon>Basidiomycota</taxon>
        <taxon>Agaricomycotina</taxon>
        <taxon>Agaricomycetes</taxon>
        <taxon>Agaricomycetidae</taxon>
        <taxon>Boletales</taxon>
        <taxon>Boletineae</taxon>
        <taxon>Boletaceae</taxon>
        <taxon>Boletoideae</taxon>
        <taxon>Boletus</taxon>
    </lineage>
</organism>
<dbReference type="AlphaFoldDB" id="A0AAD4G9X9"/>